<dbReference type="Proteomes" id="UP000295818">
    <property type="component" value="Unassembled WGS sequence"/>
</dbReference>
<evidence type="ECO:0000313" key="1">
    <source>
        <dbReference type="EMBL" id="TCO12889.1"/>
    </source>
</evidence>
<keyword evidence="2" id="KW-1185">Reference proteome</keyword>
<dbReference type="RefSeq" id="WP_132195195.1">
    <property type="nucleotide sequence ID" value="NZ_SLWM01000024.1"/>
</dbReference>
<comment type="caution">
    <text evidence="1">The sequence shown here is derived from an EMBL/GenBank/DDBJ whole genome shotgun (WGS) entry which is preliminary data.</text>
</comment>
<organism evidence="1 2">
    <name type="scientific">Kribbella orskensis</name>
    <dbReference type="NCBI Taxonomy" id="2512216"/>
    <lineage>
        <taxon>Bacteria</taxon>
        <taxon>Bacillati</taxon>
        <taxon>Actinomycetota</taxon>
        <taxon>Actinomycetes</taxon>
        <taxon>Propionibacteriales</taxon>
        <taxon>Kribbellaceae</taxon>
        <taxon>Kribbella</taxon>
    </lineage>
</organism>
<gene>
    <name evidence="1" type="ORF">EV644_12413</name>
</gene>
<protein>
    <submittedName>
        <fullName evidence="1">Uncharacterized protein</fullName>
    </submittedName>
</protein>
<name>A0ABY2BAB3_9ACTN</name>
<sequence length="69" mass="7652">MKLVDIAGYRRGAGLCLVRLEHRSDGLLITIQTSSDIEQVSAESVSHTTDIEGAIRIIREFMTTFADSR</sequence>
<accession>A0ABY2BAB3</accession>
<evidence type="ECO:0000313" key="2">
    <source>
        <dbReference type="Proteomes" id="UP000295818"/>
    </source>
</evidence>
<reference evidence="1 2" key="1">
    <citation type="journal article" date="2015" name="Stand. Genomic Sci.">
        <title>Genomic Encyclopedia of Bacterial and Archaeal Type Strains, Phase III: the genomes of soil and plant-associated and newly described type strains.</title>
        <authorList>
            <person name="Whitman W.B."/>
            <person name="Woyke T."/>
            <person name="Klenk H.P."/>
            <person name="Zhou Y."/>
            <person name="Lilburn T.G."/>
            <person name="Beck B.J."/>
            <person name="De Vos P."/>
            <person name="Vandamme P."/>
            <person name="Eisen J.A."/>
            <person name="Garrity G."/>
            <person name="Hugenholtz P."/>
            <person name="Kyrpides N.C."/>
        </authorList>
    </citation>
    <scope>NUCLEOTIDE SEQUENCE [LARGE SCALE GENOMIC DNA]</scope>
    <source>
        <strain evidence="1 2">VKM Ac-2538</strain>
    </source>
</reference>
<dbReference type="EMBL" id="SLWM01000024">
    <property type="protein sequence ID" value="TCO12889.1"/>
    <property type="molecule type" value="Genomic_DNA"/>
</dbReference>
<proteinExistence type="predicted"/>